<dbReference type="EMBL" id="UZAN01072551">
    <property type="protein sequence ID" value="VDP95240.1"/>
    <property type="molecule type" value="Genomic_DNA"/>
</dbReference>
<dbReference type="InterPro" id="IPR017956">
    <property type="entry name" value="AT_hook_DNA-bd_motif"/>
</dbReference>
<name>A0A183BFB0_9TREM</name>
<feature type="compositionally biased region" description="Low complexity" evidence="1">
    <location>
        <begin position="193"/>
        <end position="207"/>
    </location>
</feature>
<dbReference type="GO" id="GO:0003677">
    <property type="term" value="F:DNA binding"/>
    <property type="evidence" value="ECO:0007669"/>
    <property type="project" value="InterPro"/>
</dbReference>
<organism evidence="4">
    <name type="scientific">Echinostoma caproni</name>
    <dbReference type="NCBI Taxonomy" id="27848"/>
    <lineage>
        <taxon>Eukaryota</taxon>
        <taxon>Metazoa</taxon>
        <taxon>Spiralia</taxon>
        <taxon>Lophotrochozoa</taxon>
        <taxon>Platyhelminthes</taxon>
        <taxon>Trematoda</taxon>
        <taxon>Digenea</taxon>
        <taxon>Plagiorchiida</taxon>
        <taxon>Echinostomata</taxon>
        <taxon>Echinostomatoidea</taxon>
        <taxon>Echinostomatidae</taxon>
        <taxon>Echinostoma</taxon>
    </lineage>
</organism>
<feature type="compositionally biased region" description="Polar residues" evidence="1">
    <location>
        <begin position="72"/>
        <end position="87"/>
    </location>
</feature>
<reference evidence="4" key="1">
    <citation type="submission" date="2016-06" db="UniProtKB">
        <authorList>
            <consortium name="WormBaseParasite"/>
        </authorList>
    </citation>
    <scope>IDENTIFICATION</scope>
</reference>
<reference evidence="2 3" key="2">
    <citation type="submission" date="2018-11" db="EMBL/GenBank/DDBJ databases">
        <authorList>
            <consortium name="Pathogen Informatics"/>
        </authorList>
    </citation>
    <scope>NUCLEOTIDE SEQUENCE [LARGE SCALE GENOMIC DNA]</scope>
    <source>
        <strain evidence="2 3">Egypt</strain>
    </source>
</reference>
<keyword evidence="3" id="KW-1185">Reference proteome</keyword>
<feature type="compositionally biased region" description="Polar residues" evidence="1">
    <location>
        <begin position="34"/>
        <end position="51"/>
    </location>
</feature>
<proteinExistence type="predicted"/>
<evidence type="ECO:0000313" key="2">
    <source>
        <dbReference type="EMBL" id="VDP95240.1"/>
    </source>
</evidence>
<feature type="region of interest" description="Disordered" evidence="1">
    <location>
        <begin position="1"/>
        <end position="218"/>
    </location>
</feature>
<feature type="compositionally biased region" description="Basic residues" evidence="1">
    <location>
        <begin position="14"/>
        <end position="31"/>
    </location>
</feature>
<feature type="compositionally biased region" description="Low complexity" evidence="1">
    <location>
        <begin position="117"/>
        <end position="149"/>
    </location>
</feature>
<dbReference type="WBParaSite" id="ECPE_0001794001-mRNA-1">
    <property type="protein sequence ID" value="ECPE_0001794001-mRNA-1"/>
    <property type="gene ID" value="ECPE_0001794001"/>
</dbReference>
<protein>
    <submittedName>
        <fullName evidence="4">Flocculation protein FLO11-like</fullName>
    </submittedName>
</protein>
<evidence type="ECO:0000313" key="3">
    <source>
        <dbReference type="Proteomes" id="UP000272942"/>
    </source>
</evidence>
<feature type="compositionally biased region" description="Polar residues" evidence="1">
    <location>
        <begin position="1"/>
        <end position="13"/>
    </location>
</feature>
<dbReference type="Proteomes" id="UP000272942">
    <property type="component" value="Unassembled WGS sequence"/>
</dbReference>
<evidence type="ECO:0000256" key="1">
    <source>
        <dbReference type="SAM" id="MobiDB-lite"/>
    </source>
</evidence>
<feature type="region of interest" description="Disordered" evidence="1">
    <location>
        <begin position="231"/>
        <end position="253"/>
    </location>
</feature>
<gene>
    <name evidence="2" type="ORF">ECPE_LOCUS17895</name>
</gene>
<dbReference type="SMART" id="SM00384">
    <property type="entry name" value="AT_hook"/>
    <property type="match status" value="2"/>
</dbReference>
<evidence type="ECO:0000313" key="4">
    <source>
        <dbReference type="WBParaSite" id="ECPE_0001794001-mRNA-1"/>
    </source>
</evidence>
<dbReference type="AlphaFoldDB" id="A0A183BFB0"/>
<feature type="compositionally biased region" description="Basic residues" evidence="1">
    <location>
        <begin position="176"/>
        <end position="186"/>
    </location>
</feature>
<sequence>MTSKSVNITGSSFKTKHQPAVRPRGRPRKTPRPSAQTPPQLGSTESDNSLPNSPPHLSTVSSSSPSSASIARRNTSFCPSPVSSSIRADSPAARSISAGSDALSTNASIGTAPLEASASTGPTTPTVPVKSSPTNTQIPTTPAIAAPTPCDIMSDTDCSVLEQSIVPVKDPSPPRTIKRGRGRPPKSSRATPPGSNTSSVSSLSSQKRASKRPLGQVTAFSCPWAESSDRPMRMDLGDCLPRDSRPESRSLGPVHLPSVLNQILTGYRSRSAFGPEVDLNSNAVVNRESNSRQKPYVPLVDPFNGTF</sequence>
<accession>A0A183BFB0</accession>
<feature type="compositionally biased region" description="Basic and acidic residues" evidence="1">
    <location>
        <begin position="231"/>
        <end position="248"/>
    </location>
</feature>
<feature type="compositionally biased region" description="Low complexity" evidence="1">
    <location>
        <begin position="55"/>
        <end position="69"/>
    </location>
</feature>